<proteinExistence type="predicted"/>
<dbReference type="AlphaFoldDB" id="A0A917L199"/>
<name>A0A917L199_9ACTN</name>
<keyword evidence="3" id="KW-1185">Reference proteome</keyword>
<evidence type="ECO:0000313" key="2">
    <source>
        <dbReference type="EMBL" id="GGJ40198.1"/>
    </source>
</evidence>
<organism evidence="2 3">
    <name type="scientific">Streptomyces lacrimifluminis</name>
    <dbReference type="NCBI Taxonomy" id="1500077"/>
    <lineage>
        <taxon>Bacteria</taxon>
        <taxon>Bacillati</taxon>
        <taxon>Actinomycetota</taxon>
        <taxon>Actinomycetes</taxon>
        <taxon>Kitasatosporales</taxon>
        <taxon>Streptomycetaceae</taxon>
        <taxon>Streptomyces</taxon>
    </lineage>
</organism>
<reference evidence="2" key="1">
    <citation type="journal article" date="2014" name="Int. J. Syst. Evol. Microbiol.">
        <title>Complete genome sequence of Corynebacterium casei LMG S-19264T (=DSM 44701T), isolated from a smear-ripened cheese.</title>
        <authorList>
            <consortium name="US DOE Joint Genome Institute (JGI-PGF)"/>
            <person name="Walter F."/>
            <person name="Albersmeier A."/>
            <person name="Kalinowski J."/>
            <person name="Ruckert C."/>
        </authorList>
    </citation>
    <scope>NUCLEOTIDE SEQUENCE</scope>
    <source>
        <strain evidence="2">CGMCC 4.7272</strain>
    </source>
</reference>
<comment type="caution">
    <text evidence="2">The sequence shown here is derived from an EMBL/GenBank/DDBJ whole genome shotgun (WGS) entry which is preliminary data.</text>
</comment>
<evidence type="ECO:0000256" key="1">
    <source>
        <dbReference type="SAM" id="MobiDB-lite"/>
    </source>
</evidence>
<accession>A0A917L199</accession>
<protein>
    <submittedName>
        <fullName evidence="2">Uncharacterized protein</fullName>
    </submittedName>
</protein>
<reference evidence="2" key="2">
    <citation type="submission" date="2020-09" db="EMBL/GenBank/DDBJ databases">
        <authorList>
            <person name="Sun Q."/>
            <person name="Zhou Y."/>
        </authorList>
    </citation>
    <scope>NUCLEOTIDE SEQUENCE</scope>
    <source>
        <strain evidence="2">CGMCC 4.7272</strain>
    </source>
</reference>
<sequence length="124" mass="13157">MYSISASVKPAAVGEFQGAFRRTDAARALVERDRAGVAAQHLQADAPAVVQQGAADAGADVTRPGVQVVHVHPAVRGRVQMDEAAQLAVLLGEQRTPVVGQRRRRPATSRGSPPPTHRPDTRRA</sequence>
<dbReference type="EMBL" id="BMMU01000012">
    <property type="protein sequence ID" value="GGJ40198.1"/>
    <property type="molecule type" value="Genomic_DNA"/>
</dbReference>
<gene>
    <name evidence="2" type="ORF">GCM10012282_41080</name>
</gene>
<dbReference type="Proteomes" id="UP000625682">
    <property type="component" value="Unassembled WGS sequence"/>
</dbReference>
<feature type="region of interest" description="Disordered" evidence="1">
    <location>
        <begin position="92"/>
        <end position="124"/>
    </location>
</feature>
<evidence type="ECO:0000313" key="3">
    <source>
        <dbReference type="Proteomes" id="UP000625682"/>
    </source>
</evidence>